<protein>
    <recommendedName>
        <fullName evidence="2">Thioredoxin domain-containing protein</fullName>
    </recommendedName>
</protein>
<dbReference type="InterPro" id="IPR012336">
    <property type="entry name" value="Thioredoxin-like_fold"/>
</dbReference>
<keyword evidence="4" id="KW-1185">Reference proteome</keyword>
<feature type="transmembrane region" description="Helical" evidence="1">
    <location>
        <begin position="12"/>
        <end position="31"/>
    </location>
</feature>
<keyword evidence="1" id="KW-1133">Transmembrane helix</keyword>
<dbReference type="AlphaFoldDB" id="W9VF32"/>
<dbReference type="Proteomes" id="UP000019460">
    <property type="component" value="Unassembled WGS sequence"/>
</dbReference>
<proteinExistence type="predicted"/>
<dbReference type="Gene3D" id="3.40.30.10">
    <property type="entry name" value="Glutaredoxin"/>
    <property type="match status" value="1"/>
</dbReference>
<dbReference type="SUPFAM" id="SSF52833">
    <property type="entry name" value="Thioredoxin-like"/>
    <property type="match status" value="1"/>
</dbReference>
<dbReference type="STRING" id="1249627.D779_2181"/>
<evidence type="ECO:0000259" key="2">
    <source>
        <dbReference type="PROSITE" id="PS51352"/>
    </source>
</evidence>
<dbReference type="PATRIC" id="fig|1249627.3.peg.2499"/>
<comment type="caution">
    <text evidence="3">The sequence shown here is derived from an EMBL/GenBank/DDBJ whole genome shotgun (WGS) entry which is preliminary data.</text>
</comment>
<evidence type="ECO:0000313" key="3">
    <source>
        <dbReference type="EMBL" id="EXJ14652.1"/>
    </source>
</evidence>
<evidence type="ECO:0000313" key="4">
    <source>
        <dbReference type="Proteomes" id="UP000019460"/>
    </source>
</evidence>
<name>W9VF32_9GAMM</name>
<dbReference type="PROSITE" id="PS51352">
    <property type="entry name" value="THIOREDOXIN_2"/>
    <property type="match status" value="1"/>
</dbReference>
<dbReference type="InterPro" id="IPR041737">
    <property type="entry name" value="SoxW"/>
</dbReference>
<gene>
    <name evidence="3" type="ORF">D779_2181</name>
</gene>
<dbReference type="InterPro" id="IPR013766">
    <property type="entry name" value="Thioredoxin_domain"/>
</dbReference>
<reference evidence="3 4" key="1">
    <citation type="submission" date="2012-11" db="EMBL/GenBank/DDBJ databases">
        <title>Genome assembly of Thiorhodococcus sp. AK35.</title>
        <authorList>
            <person name="Nupur N."/>
            <person name="Khatri I."/>
            <person name="Subramanian S."/>
            <person name="Pinnaka A."/>
        </authorList>
    </citation>
    <scope>NUCLEOTIDE SEQUENCE [LARGE SCALE GENOMIC DNA]</scope>
    <source>
        <strain evidence="3 4">AK35</strain>
    </source>
</reference>
<sequence>MKNRTTFLAGRFGWLTMLTVSTILVVAMHPYGASASTRDPGDYFFDTTFGDFSEEARTAREEGKQGVLIMFEMDECPFCHRMKADVLNRSEVQDYFKEHFLIFPLDIEGDVEVTDFDGTSMPQKDMALKSYRVRATPVFAFFDLDGKLIAKYIGATRDADEFMLLGRYVVEGHYKDMSFQKYKREQRGGGTP</sequence>
<dbReference type="Pfam" id="PF13098">
    <property type="entry name" value="Thioredoxin_2"/>
    <property type="match status" value="1"/>
</dbReference>
<keyword evidence="1" id="KW-0812">Transmembrane</keyword>
<keyword evidence="1" id="KW-0472">Membrane</keyword>
<organism evidence="3 4">
    <name type="scientific">Imhoffiella purpurea</name>
    <dbReference type="NCBI Taxonomy" id="1249627"/>
    <lineage>
        <taxon>Bacteria</taxon>
        <taxon>Pseudomonadati</taxon>
        <taxon>Pseudomonadota</taxon>
        <taxon>Gammaproteobacteria</taxon>
        <taxon>Chromatiales</taxon>
        <taxon>Chromatiaceae</taxon>
        <taxon>Imhoffiella</taxon>
    </lineage>
</organism>
<dbReference type="CDD" id="cd02951">
    <property type="entry name" value="SoxW"/>
    <property type="match status" value="1"/>
</dbReference>
<evidence type="ECO:0000256" key="1">
    <source>
        <dbReference type="SAM" id="Phobius"/>
    </source>
</evidence>
<accession>W9VF32</accession>
<dbReference type="eggNOG" id="COG2143">
    <property type="taxonomic scope" value="Bacteria"/>
</dbReference>
<feature type="domain" description="Thioredoxin" evidence="2">
    <location>
        <begin position="23"/>
        <end position="175"/>
    </location>
</feature>
<dbReference type="EMBL" id="AONC01000037">
    <property type="protein sequence ID" value="EXJ14652.1"/>
    <property type="molecule type" value="Genomic_DNA"/>
</dbReference>
<dbReference type="InterPro" id="IPR036249">
    <property type="entry name" value="Thioredoxin-like_sf"/>
</dbReference>